<dbReference type="Proteomes" id="UP000837857">
    <property type="component" value="Chromosome 4"/>
</dbReference>
<feature type="non-terminal residue" evidence="2">
    <location>
        <position position="66"/>
    </location>
</feature>
<gene>
    <name evidence="2" type="ORF">IPOD504_LOCUS13569</name>
</gene>
<name>A0ABN8IU79_9NEOP</name>
<keyword evidence="3" id="KW-1185">Reference proteome</keyword>
<proteinExistence type="predicted"/>
<accession>A0ABN8IU79</accession>
<evidence type="ECO:0000256" key="1">
    <source>
        <dbReference type="SAM" id="MobiDB-lite"/>
    </source>
</evidence>
<evidence type="ECO:0000313" key="3">
    <source>
        <dbReference type="Proteomes" id="UP000837857"/>
    </source>
</evidence>
<protein>
    <submittedName>
        <fullName evidence="2">Uncharacterized protein</fullName>
    </submittedName>
</protein>
<feature type="region of interest" description="Disordered" evidence="1">
    <location>
        <begin position="15"/>
        <end position="66"/>
    </location>
</feature>
<sequence length="66" mass="7286">MQRYWRQWRLGSAPTHTMVGAPEPCENPPRIAAPTPHPADICDRQPAGNTAHAETTSLISKPVWLA</sequence>
<evidence type="ECO:0000313" key="2">
    <source>
        <dbReference type="EMBL" id="CAH2066761.1"/>
    </source>
</evidence>
<dbReference type="EMBL" id="OW152816">
    <property type="protein sequence ID" value="CAH2066761.1"/>
    <property type="molecule type" value="Genomic_DNA"/>
</dbReference>
<organism evidence="2 3">
    <name type="scientific">Iphiclides podalirius</name>
    <name type="common">scarce swallowtail</name>
    <dbReference type="NCBI Taxonomy" id="110791"/>
    <lineage>
        <taxon>Eukaryota</taxon>
        <taxon>Metazoa</taxon>
        <taxon>Ecdysozoa</taxon>
        <taxon>Arthropoda</taxon>
        <taxon>Hexapoda</taxon>
        <taxon>Insecta</taxon>
        <taxon>Pterygota</taxon>
        <taxon>Neoptera</taxon>
        <taxon>Endopterygota</taxon>
        <taxon>Lepidoptera</taxon>
        <taxon>Glossata</taxon>
        <taxon>Ditrysia</taxon>
        <taxon>Papilionoidea</taxon>
        <taxon>Papilionidae</taxon>
        <taxon>Papilioninae</taxon>
        <taxon>Iphiclides</taxon>
    </lineage>
</organism>
<reference evidence="2" key="1">
    <citation type="submission" date="2022-03" db="EMBL/GenBank/DDBJ databases">
        <authorList>
            <person name="Martin H S."/>
        </authorList>
    </citation>
    <scope>NUCLEOTIDE SEQUENCE</scope>
</reference>